<gene>
    <name evidence="1" type="ORF">K3G42_007878</name>
</gene>
<name>A0ACB8G7S8_9SAUR</name>
<organism evidence="1 2">
    <name type="scientific">Sphaerodactylus townsendi</name>
    <dbReference type="NCBI Taxonomy" id="933632"/>
    <lineage>
        <taxon>Eukaryota</taxon>
        <taxon>Metazoa</taxon>
        <taxon>Chordata</taxon>
        <taxon>Craniata</taxon>
        <taxon>Vertebrata</taxon>
        <taxon>Euteleostomi</taxon>
        <taxon>Lepidosauria</taxon>
        <taxon>Squamata</taxon>
        <taxon>Bifurcata</taxon>
        <taxon>Gekkota</taxon>
        <taxon>Sphaerodactylidae</taxon>
        <taxon>Sphaerodactylus</taxon>
    </lineage>
</organism>
<keyword evidence="2" id="KW-1185">Reference proteome</keyword>
<comment type="caution">
    <text evidence="1">The sequence shown here is derived from an EMBL/GenBank/DDBJ whole genome shotgun (WGS) entry which is preliminary data.</text>
</comment>
<proteinExistence type="predicted"/>
<dbReference type="Proteomes" id="UP000827872">
    <property type="component" value="Linkage Group LG01"/>
</dbReference>
<sequence length="191" mass="20878">MPADEGAAEGHRGSEATEIPGRRITGQHLKDQENTGLAGPLQEEKMELEKQQKESVLRTSRESKDLHKGLECPEACQWGKGDGSNTVDVLQAAQKRELWLQGSRQDAQTQTEGPYGGLRHRELVSVAFDDTQYEPYGLPEVVMKGFADIPQGPSCPYVLRRGILGSAPIAQLAPKAEPEEDFPDLEEGTGV</sequence>
<accession>A0ACB8G7S8</accession>
<reference evidence="1" key="1">
    <citation type="submission" date="2021-08" db="EMBL/GenBank/DDBJ databases">
        <title>The first chromosome-level gecko genome reveals the dynamic sex chromosomes of Neotropical dwarf geckos (Sphaerodactylidae: Sphaerodactylus).</title>
        <authorList>
            <person name="Pinto B.J."/>
            <person name="Keating S.E."/>
            <person name="Gamble T."/>
        </authorList>
    </citation>
    <scope>NUCLEOTIDE SEQUENCE</scope>
    <source>
        <strain evidence="1">TG3544</strain>
    </source>
</reference>
<evidence type="ECO:0000313" key="2">
    <source>
        <dbReference type="Proteomes" id="UP000827872"/>
    </source>
</evidence>
<protein>
    <submittedName>
        <fullName evidence="1">Uncharacterized protein</fullName>
    </submittedName>
</protein>
<evidence type="ECO:0000313" key="1">
    <source>
        <dbReference type="EMBL" id="KAH8015724.1"/>
    </source>
</evidence>
<dbReference type="EMBL" id="CM037614">
    <property type="protein sequence ID" value="KAH8015724.1"/>
    <property type="molecule type" value="Genomic_DNA"/>
</dbReference>